<dbReference type="Pfam" id="PF00561">
    <property type="entry name" value="Abhydrolase_1"/>
    <property type="match status" value="1"/>
</dbReference>
<evidence type="ECO:0000313" key="3">
    <source>
        <dbReference type="EMBL" id="WHS94176.1"/>
    </source>
</evidence>
<feature type="domain" description="AB hydrolase-1" evidence="2">
    <location>
        <begin position="69"/>
        <end position="300"/>
    </location>
</feature>
<feature type="chain" id="PRO_5046251620" evidence="1">
    <location>
        <begin position="32"/>
        <end position="322"/>
    </location>
</feature>
<accession>A0ABY8T8C9</accession>
<protein>
    <submittedName>
        <fullName evidence="3">Alpha/beta hydrolase</fullName>
    </submittedName>
</protein>
<gene>
    <name evidence="3" type="ORF">PZL22_001872</name>
</gene>
<keyword evidence="1" id="KW-0732">Signal</keyword>
<reference evidence="3 4" key="1">
    <citation type="submission" date="2023-03" db="EMBL/GenBank/DDBJ databases">
        <authorList>
            <person name="Menendez E."/>
            <person name="Kaur S."/>
            <person name="Flores-Felix J.D."/>
            <person name="diCenzo G.C."/>
            <person name="Peix A."/>
            <person name="Velazquez E."/>
        </authorList>
    </citation>
    <scope>NUCLEOTIDE SEQUENCE [LARGE SCALE GENOMIC DNA]</scope>
    <source>
        <strain evidence="3 4">CCBAU 71714</strain>
    </source>
</reference>
<sequence length="322" mass="34760">MNARSIAATRRNVMAGTLTLAAATAAMSVKAESADKKKATNDTTQGTGYVTAKDGTVIFYKDWGPKNGKPIVFHHGWPLSSDDWDNQALFFLSKGYRVVAHDRRGHGRSSQVSEGHDMDHYASDVAAVVEHLDLRNAVHVGHSTGGGEATRYTAKHGKGRVSKLVLIGAVPPIMVKTEDNPGGLPIDVFDGFRAALAANRSQFYYDVASGPFYGFNRDGVEASNAMIQNWWRQGMTGAANAHYLGIKAFSETDFTEDLKSIDVPTLVLHGDDDQVVPVADSAVLSAKLLKNSTLKIYKGLPHGMATTHADLINSDILSFIED</sequence>
<evidence type="ECO:0000313" key="4">
    <source>
        <dbReference type="Proteomes" id="UP001233264"/>
    </source>
</evidence>
<dbReference type="Proteomes" id="UP001233264">
    <property type="component" value="Chromosome"/>
</dbReference>
<organism evidence="3 4">
    <name type="scientific">Sinorhizobium kummerowiae</name>
    <dbReference type="NCBI Taxonomy" id="158892"/>
    <lineage>
        <taxon>Bacteria</taxon>
        <taxon>Pseudomonadati</taxon>
        <taxon>Pseudomonadota</taxon>
        <taxon>Alphaproteobacteria</taxon>
        <taxon>Hyphomicrobiales</taxon>
        <taxon>Rhizobiaceae</taxon>
        <taxon>Sinorhizobium/Ensifer group</taxon>
        <taxon>Sinorhizobium</taxon>
    </lineage>
</organism>
<dbReference type="InterPro" id="IPR000073">
    <property type="entry name" value="AB_hydrolase_1"/>
</dbReference>
<dbReference type="RefSeq" id="WP_003531013.1">
    <property type="nucleotide sequence ID" value="NZ_CP120365.1"/>
</dbReference>
<feature type="signal peptide" evidence="1">
    <location>
        <begin position="1"/>
        <end position="31"/>
    </location>
</feature>
<dbReference type="SUPFAM" id="SSF53474">
    <property type="entry name" value="alpha/beta-Hydrolases"/>
    <property type="match status" value="1"/>
</dbReference>
<dbReference type="InterPro" id="IPR050471">
    <property type="entry name" value="AB_hydrolase"/>
</dbReference>
<proteinExistence type="predicted"/>
<evidence type="ECO:0000259" key="2">
    <source>
        <dbReference type="Pfam" id="PF00561"/>
    </source>
</evidence>
<dbReference type="Gene3D" id="3.40.50.1820">
    <property type="entry name" value="alpha/beta hydrolase"/>
    <property type="match status" value="1"/>
</dbReference>
<dbReference type="PANTHER" id="PTHR43433">
    <property type="entry name" value="HYDROLASE, ALPHA/BETA FOLD FAMILY PROTEIN"/>
    <property type="match status" value="1"/>
</dbReference>
<dbReference type="PANTHER" id="PTHR43433:SF3">
    <property type="entry name" value="NON-HEME CHLOROPEROXIDASE"/>
    <property type="match status" value="1"/>
</dbReference>
<name>A0ABY8T8C9_9HYPH</name>
<dbReference type="GO" id="GO:0016787">
    <property type="term" value="F:hydrolase activity"/>
    <property type="evidence" value="ECO:0007669"/>
    <property type="project" value="UniProtKB-KW"/>
</dbReference>
<keyword evidence="3" id="KW-0378">Hydrolase</keyword>
<evidence type="ECO:0000256" key="1">
    <source>
        <dbReference type="SAM" id="SignalP"/>
    </source>
</evidence>
<dbReference type="InterPro" id="IPR029058">
    <property type="entry name" value="AB_hydrolase_fold"/>
</dbReference>
<dbReference type="EMBL" id="CP120365">
    <property type="protein sequence ID" value="WHS94176.1"/>
    <property type="molecule type" value="Genomic_DNA"/>
</dbReference>
<dbReference type="PRINTS" id="PR00111">
    <property type="entry name" value="ABHYDROLASE"/>
</dbReference>
<keyword evidence="4" id="KW-1185">Reference proteome</keyword>